<feature type="domain" description="ABC3 transporter permease C-terminal" evidence="7">
    <location>
        <begin position="628"/>
        <end position="746"/>
    </location>
</feature>
<sequence length="755" mass="85631">MTKKMKNPLNRRLPRELKSEFGKYLVIFLFFIMVISLVSGFLVADTSLHTAYLDAFDKYNIEDGNFAYAEEASDDAIAAIEKDGKVKVYANFYKEEDTDDFESTFRAFGERNDIDKVCLLDGDMPKADTDVAIDRLYAKNHDLEIGDKFGVAGKDLTISGIVALSDYSTLYQNASDMMFDNDKFGVGVMTDAGFAALRENHLYYNYSWSYDTAPEDDAEAKDMAEDLMPILAENGMLTNFLPEYLNQAIIFAGDDMGGDMSMILAFLYIVIVILAFVFSITISNNITKEANVIGTLRASGYSRGEMVRHYLIMPMLVLLVAAVVGNVLGYTWLEQIFANQYLASYGLTTYEVLLNPQAFVLTTVIPLILLFIINFVMLTVKMRISPLQFIRRDLSKRMKKKAFRLNTKIPIMRRFQMRVIFQNFPNHVMIFFGVFFANFILMFGMILQPMLAHYQNTITDNVLSAYQYILKTPAETETGGAEKFCFGSLDTLPEKRSSESVSLYGVKPDSDYVKLHSSGKKVDISTAYAEKYGVEKGDTITLKDPYGSDKYKFEVGGIYDYPSTIAVFMEQDLFRQTFDYDSDYFNAYFSDQKIKDIDDALISTEITVDDLTKTSRQLIRSMGSMMNLFLVFGALMFVLILYLLSKIIIEKNAQSISMVKILGYNNREINRIYLHSTTIVVILCILITIPISSLVMKEVVEVVFFEYSGWITYYMPAVTYVKVAASGIICYAIVAFLLNRKVKKIPMSDALKNVE</sequence>
<dbReference type="PANTHER" id="PTHR30287:SF2">
    <property type="entry name" value="BLL1001 PROTEIN"/>
    <property type="match status" value="1"/>
</dbReference>
<keyword evidence="9" id="KW-1185">Reference proteome</keyword>
<reference evidence="8 9" key="1">
    <citation type="submission" date="2013-07" db="EMBL/GenBank/DDBJ databases">
        <authorList>
            <person name="Weinstock G."/>
            <person name="Sodergren E."/>
            <person name="Wylie T."/>
            <person name="Fulton L."/>
            <person name="Fulton R."/>
            <person name="Fronick C."/>
            <person name="O'Laughlin M."/>
            <person name="Godfrey J."/>
            <person name="Miner T."/>
            <person name="Herter B."/>
            <person name="Appelbaum E."/>
            <person name="Cordes M."/>
            <person name="Lek S."/>
            <person name="Wollam A."/>
            <person name="Pepin K.H."/>
            <person name="Palsikar V.B."/>
            <person name="Mitreva M."/>
            <person name="Wilson R.K."/>
        </authorList>
    </citation>
    <scope>NUCLEOTIDE SEQUENCE [LARGE SCALE GENOMIC DNA]</scope>
    <source>
        <strain evidence="8 9">ATCC 27760</strain>
    </source>
</reference>
<dbReference type="Pfam" id="PF02687">
    <property type="entry name" value="FtsX"/>
    <property type="match status" value="2"/>
</dbReference>
<dbReference type="RefSeq" id="WP_021681192.1">
    <property type="nucleotide sequence ID" value="NZ_KI260336.1"/>
</dbReference>
<feature type="transmembrane region" description="Helical" evidence="6">
    <location>
        <begin position="424"/>
        <end position="447"/>
    </location>
</feature>
<comment type="subcellular location">
    <subcellularLocation>
        <location evidence="1">Cell membrane</location>
        <topology evidence="1">Multi-pass membrane protein</topology>
    </subcellularLocation>
</comment>
<comment type="caution">
    <text evidence="8">The sequence shown here is derived from an EMBL/GenBank/DDBJ whole genome shotgun (WGS) entry which is preliminary data.</text>
</comment>
<dbReference type="AlphaFoldDB" id="U2KA56"/>
<keyword evidence="5 6" id="KW-0472">Membrane</keyword>
<feature type="transmembrane region" description="Helical" evidence="6">
    <location>
        <begin position="21"/>
        <end position="44"/>
    </location>
</feature>
<dbReference type="PATRIC" id="fig|411473.3.peg.2522"/>
<feature type="domain" description="ABC3 transporter permease C-terminal" evidence="7">
    <location>
        <begin position="265"/>
        <end position="372"/>
    </location>
</feature>
<evidence type="ECO:0000256" key="3">
    <source>
        <dbReference type="ARBA" id="ARBA00022692"/>
    </source>
</evidence>
<evidence type="ECO:0000313" key="9">
    <source>
        <dbReference type="Proteomes" id="UP000016662"/>
    </source>
</evidence>
<keyword evidence="2" id="KW-1003">Cell membrane</keyword>
<keyword evidence="3 6" id="KW-0812">Transmembrane</keyword>
<name>U2KA56_9FIRM</name>
<dbReference type="InterPro" id="IPR038766">
    <property type="entry name" value="Membrane_comp_ABC_pdt"/>
</dbReference>
<dbReference type="GO" id="GO:0005886">
    <property type="term" value="C:plasma membrane"/>
    <property type="evidence" value="ECO:0007669"/>
    <property type="project" value="UniProtKB-SubCell"/>
</dbReference>
<evidence type="ECO:0000313" key="8">
    <source>
        <dbReference type="EMBL" id="ERJ89137.1"/>
    </source>
</evidence>
<evidence type="ECO:0000256" key="5">
    <source>
        <dbReference type="ARBA" id="ARBA00023136"/>
    </source>
</evidence>
<evidence type="ECO:0000256" key="1">
    <source>
        <dbReference type="ARBA" id="ARBA00004651"/>
    </source>
</evidence>
<dbReference type="PANTHER" id="PTHR30287">
    <property type="entry name" value="MEMBRANE COMPONENT OF PREDICTED ABC SUPERFAMILY METABOLITE UPTAKE TRANSPORTER"/>
    <property type="match status" value="1"/>
</dbReference>
<evidence type="ECO:0000256" key="4">
    <source>
        <dbReference type="ARBA" id="ARBA00022989"/>
    </source>
</evidence>
<evidence type="ECO:0000256" key="2">
    <source>
        <dbReference type="ARBA" id="ARBA00022475"/>
    </source>
</evidence>
<dbReference type="EMBL" id="AWVF01000390">
    <property type="protein sequence ID" value="ERJ89137.1"/>
    <property type="molecule type" value="Genomic_DNA"/>
</dbReference>
<dbReference type="InterPro" id="IPR003838">
    <property type="entry name" value="ABC3_permease_C"/>
</dbReference>
<dbReference type="Proteomes" id="UP000016662">
    <property type="component" value="Unassembled WGS sequence"/>
</dbReference>
<keyword evidence="4 6" id="KW-1133">Transmembrane helix</keyword>
<protein>
    <submittedName>
        <fullName evidence="8">Efflux ABC transporter, permease protein</fullName>
    </submittedName>
</protein>
<feature type="transmembrane region" description="Helical" evidence="6">
    <location>
        <begin position="625"/>
        <end position="644"/>
    </location>
</feature>
<gene>
    <name evidence="8" type="ORF">RUMCAL_03001</name>
</gene>
<feature type="transmembrane region" description="Helical" evidence="6">
    <location>
        <begin position="672"/>
        <end position="693"/>
    </location>
</feature>
<dbReference type="STRING" id="411473.RUMCAL_03001"/>
<feature type="transmembrane region" description="Helical" evidence="6">
    <location>
        <begin position="713"/>
        <end position="738"/>
    </location>
</feature>
<accession>U2KA56</accession>
<evidence type="ECO:0000259" key="7">
    <source>
        <dbReference type="Pfam" id="PF02687"/>
    </source>
</evidence>
<dbReference type="HOGENOM" id="CLU_005531_1_1_9"/>
<dbReference type="eggNOG" id="COG0577">
    <property type="taxonomic scope" value="Bacteria"/>
</dbReference>
<evidence type="ECO:0000256" key="6">
    <source>
        <dbReference type="SAM" id="Phobius"/>
    </source>
</evidence>
<proteinExistence type="predicted"/>
<feature type="transmembrane region" description="Helical" evidence="6">
    <location>
        <begin position="260"/>
        <end position="282"/>
    </location>
</feature>
<feature type="transmembrane region" description="Helical" evidence="6">
    <location>
        <begin position="358"/>
        <end position="380"/>
    </location>
</feature>
<feature type="transmembrane region" description="Helical" evidence="6">
    <location>
        <begin position="310"/>
        <end position="333"/>
    </location>
</feature>
<organism evidence="8 9">
    <name type="scientific">Ruminococcus callidus ATCC 27760</name>
    <dbReference type="NCBI Taxonomy" id="411473"/>
    <lineage>
        <taxon>Bacteria</taxon>
        <taxon>Bacillati</taxon>
        <taxon>Bacillota</taxon>
        <taxon>Clostridia</taxon>
        <taxon>Eubacteriales</taxon>
        <taxon>Oscillospiraceae</taxon>
        <taxon>Ruminococcus</taxon>
    </lineage>
</organism>